<evidence type="ECO:0000259" key="2">
    <source>
        <dbReference type="Pfam" id="PF02470"/>
    </source>
</evidence>
<sequence length="454" mass="48999">MGPGGEVKYRGYNIGHVKSLQTTGYNKQRMTVILDGRQAKALTSDTKAQFTSSNIFGTAAVELVSSGVGEQLKSGGVLEISSDVQAASITGFLRMGQRLGAILDTPQFNAIIATFERHADLTGPVVKSFWDLFAMIADTQKVPFSKTLDVMASLIEGANDFVPVIGSTNKLLDSLDFMVGPGNTERAAAALGSLSDLLKSAGDGLRANNDWLVPLIRSIMDLAVPFTYFLGSLAPAYDRLNGLLDRTTAAFPVDNGKVRLNVQLIMDTAPGLGAALPVPLDGQAAPVAATAPTGPAPDRPLERHDEADRVSDGRPHRNRRGGGGVDPDHRERPAHTGQRAGPALRRTVHRRVGPDRRQRRTHLGCPGGQGREDSSGRQERAYHLQRADGPSPVPKHHRGNPIPVAGRAALRRDRTGADTQRPSGGRHHHTARPDHSIFRYRQVVQWLSPHFRDS</sequence>
<reference evidence="3 4" key="1">
    <citation type="submission" date="2013-12" db="EMBL/GenBank/DDBJ databases">
        <authorList>
            <person name="Madinger N."/>
            <person name="Lenaerts A."/>
            <person name="Ordway D."/>
            <person name="DeGroote M.A."/>
            <person name="Parker T."/>
            <person name="Sizemore C."/>
            <person name="Tallon L.J."/>
            <person name="Sadzewicz L.K."/>
            <person name="Sengamalay N."/>
            <person name="Fraser C.M."/>
            <person name="Hine E."/>
            <person name="Shefchek K.A."/>
            <person name="Das S.P."/>
            <person name="Tettelin H."/>
        </authorList>
    </citation>
    <scope>NUCLEOTIDE SEQUENCE [LARGE SCALE GENOMIC DNA]</scope>
    <source>
        <strain evidence="3 4">21</strain>
    </source>
</reference>
<dbReference type="Pfam" id="PF02470">
    <property type="entry name" value="MlaD"/>
    <property type="match status" value="1"/>
</dbReference>
<organism evidence="3 4">
    <name type="scientific">Mycobacteroides abscessus 21</name>
    <dbReference type="NCBI Taxonomy" id="1299324"/>
    <lineage>
        <taxon>Bacteria</taxon>
        <taxon>Bacillati</taxon>
        <taxon>Actinomycetota</taxon>
        <taxon>Actinomycetes</taxon>
        <taxon>Mycobacteriales</taxon>
        <taxon>Mycobacteriaceae</taxon>
        <taxon>Mycobacteroides</taxon>
        <taxon>Mycobacteroides abscessus</taxon>
    </lineage>
</organism>
<feature type="region of interest" description="Disordered" evidence="1">
    <location>
        <begin position="285"/>
        <end position="436"/>
    </location>
</feature>
<name>A0A829Q0S5_9MYCO</name>
<proteinExistence type="predicted"/>
<comment type="caution">
    <text evidence="3">The sequence shown here is derived from an EMBL/GenBank/DDBJ whole genome shotgun (WGS) entry which is preliminary data.</text>
</comment>
<feature type="compositionally biased region" description="Basic and acidic residues" evidence="1">
    <location>
        <begin position="299"/>
        <end position="315"/>
    </location>
</feature>
<evidence type="ECO:0000256" key="1">
    <source>
        <dbReference type="SAM" id="MobiDB-lite"/>
    </source>
</evidence>
<dbReference type="Proteomes" id="UP000020103">
    <property type="component" value="Unassembled WGS sequence"/>
</dbReference>
<dbReference type="InterPro" id="IPR003399">
    <property type="entry name" value="Mce/MlaD"/>
</dbReference>
<gene>
    <name evidence="3" type="ORF">I543_4371</name>
</gene>
<feature type="compositionally biased region" description="Basic residues" evidence="1">
    <location>
        <begin position="346"/>
        <end position="362"/>
    </location>
</feature>
<feature type="compositionally biased region" description="Basic and acidic residues" evidence="1">
    <location>
        <begin position="370"/>
        <end position="386"/>
    </location>
</feature>
<dbReference type="EMBL" id="JAOF01000001">
    <property type="protein sequence ID" value="EUA46380.1"/>
    <property type="molecule type" value="Genomic_DNA"/>
</dbReference>
<feature type="domain" description="Mce/MlaD" evidence="2">
    <location>
        <begin position="3"/>
        <end position="64"/>
    </location>
</feature>
<dbReference type="AlphaFoldDB" id="A0A829Q0S5"/>
<protein>
    <recommendedName>
        <fullName evidence="2">Mce/MlaD domain-containing protein</fullName>
    </recommendedName>
</protein>
<evidence type="ECO:0000313" key="3">
    <source>
        <dbReference type="EMBL" id="EUA46380.1"/>
    </source>
</evidence>
<evidence type="ECO:0000313" key="4">
    <source>
        <dbReference type="Proteomes" id="UP000020103"/>
    </source>
</evidence>
<accession>A0A829Q0S5</accession>